<dbReference type="GO" id="GO:0016874">
    <property type="term" value="F:ligase activity"/>
    <property type="evidence" value="ECO:0007669"/>
    <property type="project" value="UniProtKB-KW"/>
</dbReference>
<name>A0AAD8PIZ4_9PEZI</name>
<evidence type="ECO:0000313" key="6">
    <source>
        <dbReference type="Proteomes" id="UP001230504"/>
    </source>
</evidence>
<dbReference type="Gene3D" id="3.40.50.12780">
    <property type="entry name" value="N-terminal domain of ligase-like"/>
    <property type="match status" value="2"/>
</dbReference>
<keyword evidence="2" id="KW-0597">Phosphoprotein</keyword>
<dbReference type="Gene3D" id="3.30.559.10">
    <property type="entry name" value="Chloramphenicol acetyltransferase-like domain"/>
    <property type="match status" value="2"/>
</dbReference>
<dbReference type="CDD" id="cd05918">
    <property type="entry name" value="A_NRPS_SidN3_like"/>
    <property type="match status" value="1"/>
</dbReference>
<dbReference type="Pfam" id="PF00668">
    <property type="entry name" value="Condensation"/>
    <property type="match status" value="3"/>
</dbReference>
<dbReference type="Gene3D" id="1.10.1200.10">
    <property type="entry name" value="ACP-like"/>
    <property type="match status" value="2"/>
</dbReference>
<evidence type="ECO:0000313" key="5">
    <source>
        <dbReference type="EMBL" id="KAK1564104.1"/>
    </source>
</evidence>
<keyword evidence="6" id="KW-1185">Reference proteome</keyword>
<dbReference type="GO" id="GO:0005737">
    <property type="term" value="C:cytoplasm"/>
    <property type="evidence" value="ECO:0007669"/>
    <property type="project" value="TreeGrafter"/>
</dbReference>
<dbReference type="EMBL" id="JAHLJV010000212">
    <property type="protein sequence ID" value="KAK1564104.1"/>
    <property type="molecule type" value="Genomic_DNA"/>
</dbReference>
<dbReference type="GO" id="GO:0031177">
    <property type="term" value="F:phosphopantetheine binding"/>
    <property type="evidence" value="ECO:0007669"/>
    <property type="project" value="TreeGrafter"/>
</dbReference>
<evidence type="ECO:0000256" key="2">
    <source>
        <dbReference type="ARBA" id="ARBA00022553"/>
    </source>
</evidence>
<dbReference type="Proteomes" id="UP001230504">
    <property type="component" value="Unassembled WGS sequence"/>
</dbReference>
<feature type="domain" description="Carrier" evidence="4">
    <location>
        <begin position="919"/>
        <end position="995"/>
    </location>
</feature>
<dbReference type="InterPro" id="IPR001242">
    <property type="entry name" value="Condensation_dom"/>
</dbReference>
<evidence type="ECO:0000256" key="3">
    <source>
        <dbReference type="ARBA" id="ARBA00022598"/>
    </source>
</evidence>
<dbReference type="InterPro" id="IPR000873">
    <property type="entry name" value="AMP-dep_synth/lig_dom"/>
</dbReference>
<sequence length="2455" mass="269053">MFLSAIPSGLSGAASSDPFSFIPIGQENQRAVQFITGRGSTSEYSVEATQVQKDICQEPFQWATAELALPHPSPSFQDIGRVWNTLASYHDASAHLIWHPAGFGGNSRVTLRFRRAVIDATSVDIIKTDFLLILFGLPPLDRLSFVFHSNFVRRTKNPEESAAFWHDVLTTSESVSALRTPLLPGNIEATERRHLSFQPPETLLLLLGMVPDSVARQTLFEMIWSLVLSQHSGSEDVVFGVVGRDESFFGAEATVGCLDQTYLLRVPVSPMSTVEEINKAIKNCKMRAAQHAFIGLPAILEHLPEGQVVESALNYTKAPAFSCLAPGLGKFPIVMSISGWDHPTLTISYIRDIADADAQTLLDHFVTALAGTISKDNISECLLQDIPLISESEKAILAPPSVKLINDPPTLPELIEASVRSHPSRLAVVFEDQASLSYQQLNDAANGLGRLLGLAKGEVVPLLIDRSANLIIALLAILKSGATYTILNPDVPKERNAQIIQECSPRFILANRKYSHLFPSTVSIEGALAEAAAFSGPDNSWSAESKPSPDDASYIIYTSGSTGKPKGTVVTHRAAASGITRHPSLEDMPRVLLFWNPTASAAQRTLISTLAHSGTMVIASIESIFTDLAGVINKYQVDQMEITPTALSVLQPSSIPAIKQITLAGESIPQALVDTWSAVPNLIIRNRFGTSECTQLSFGRRLRANDNSRNLGAPTDTTLAYILRPGSNELAPVGVAGELCLSGPQLASGYLNEPALTEKAFVRNPLGGDGPYARLYRTGDAARKLPDGSIEIMGRIDWQLKINGNKVEPADVDQAISQHQSVAACVTFGAEVGGNLTLVAAVVPKQGELPWSELLPLLRRQALGTLPSYMIPSLWMPLDELPRSANGKADLKTLRSRAIELGVHGFSSFTASGSQGQSVISDPVERQIANAWASALGIQEDAIGLEHSFLALGGSSLQAIRVIAKLREQDIVVDFRSLLTDMPLHEVASKTRESTVGPAYTEPFTLVDDVSFVNELKGVMDLVDAYPATPLQSALLSTLNTDDDPYVYRRIWEVGGLDFEKLKHSFCRVFDTSDILRTGFVPHGHSYVQFVRADVGLPWSESDLTVEEYIKKDCRIDLPLHGPLFRIGLVRGQWLVVTMHHALCDFWSHKFIYEDVAAAYHDQAIPTRPRFAGYVSFTQQLDRDAAQAFWTGYLAEAPKSNLNPARPDELHLKPEGTSKSVALDLHGRTKLLGIAPGAVVSAAWAVVLSQHQNSQDVMFATTLSGRDAPVPGIERMDGPTLLTVPQRIAIRPGMSLISLVKDVCTASLIDINQHAHVGMQGALKAAGLSNDCFDTLVNILPAEETSEVFTQTFRRNGDRSIWKTPYTLLEVIADGPQTTIRMSGEMELRRLQFLCDSFVKAVLAILDTPEQLVSKLDVLTDTEHRFLRNEVSNLDTLVTPAPSLLHADFERCAQSEPGRVAINWTGTVQVSYASLNGRANHVAAILVEQGLQTGDCVALMLDKSIEAVVCILGVLKAGCTYVPLSPDNPIERNAFVCRDTSAKFIILQNRQQDLSCHLEGTDVMVVEDIEPLEGEAPTAVVTPEHIAYIIYTSGSTGQPKGIRVPHQAVSSAIKSACDIEGRSKGEWRVLQMSNYVFDVSILDIFNTLSTGGTLCMAPTSELLSDMAGYMNRMGVRQVAITPTVAGLLQPNDVPNLETLILAGESVSKSIIDRWTPFCRVLNSYGPTETSILVCTKEIRGSHGPAGNIGAPYPTLRVYRTGDLARWLPGGEVECLGRKDNQVKINGFRVELGEIEAVIRESGLVADVAVILATINNKQQLVAACMFKSSAPLGTAEQEELAAAGQDLLEAAEKHADDFQTLRQRLGSLAYYMLPKLILPMARLPLMPSHKVDRKRLQATVEKLGAVELSPYVMEAASDGHKVVPTETPLEQALELMWVDVLGVPAIHIGREANFLSLGGDSVSAISLSSVARQMGYSLAVPTILRVPKLHELAAQMAILPRGNGLRIKPVFETPEMVKVETTAAGLDWEKDVDYVYPCPPGQVEFLKQGKREEQAWVLQTVRRMPATADQELWIRSTTALSATNEILRTSWLQVSEMDWVGLVLRSTELDLRRVSCKDEAEAAPVIESLWNERFVFPQPFIRYIMITYPDGAWDLVTKMDHAVYDGTLLRIFDEHYAAILRDQPSPRHTTFKDFAFHIFEMDKSSSLDYWKKRLHKQDESDFLKQAAWANAPAPVCNSVVKRPIPKTDVDQLASDLGVTPAILFQGAFQLWLSQATASRDVSFDYLLTGRNVDLPNPQTINGTTANFLPMRIGIDPKERLISYLQRTQDDFWEMTDHGDVGLDQIYEAAGLDRQTVSSRVLFIYQPFDPAPANDPDADFRWLVMAKSKVRLLAPYALVVEVHKTPDRAFALKMSYDDAVLDQDAARTTAEDIIQIIEKMVASSSGDIMEKQVENF</sequence>
<dbReference type="RefSeq" id="XP_060406947.1">
    <property type="nucleotide sequence ID" value="XM_060556185.1"/>
</dbReference>
<organism evidence="5 6">
    <name type="scientific">Colletotrichum navitas</name>
    <dbReference type="NCBI Taxonomy" id="681940"/>
    <lineage>
        <taxon>Eukaryota</taxon>
        <taxon>Fungi</taxon>
        <taxon>Dikarya</taxon>
        <taxon>Ascomycota</taxon>
        <taxon>Pezizomycotina</taxon>
        <taxon>Sordariomycetes</taxon>
        <taxon>Hypocreomycetidae</taxon>
        <taxon>Glomerellales</taxon>
        <taxon>Glomerellaceae</taxon>
        <taxon>Colletotrichum</taxon>
        <taxon>Colletotrichum graminicola species complex</taxon>
    </lineage>
</organism>
<dbReference type="InterPro" id="IPR042099">
    <property type="entry name" value="ANL_N_sf"/>
</dbReference>
<dbReference type="GO" id="GO:0043041">
    <property type="term" value="P:amino acid activation for nonribosomal peptide biosynthetic process"/>
    <property type="evidence" value="ECO:0007669"/>
    <property type="project" value="TreeGrafter"/>
</dbReference>
<dbReference type="InterPro" id="IPR045851">
    <property type="entry name" value="AMP-bd_C_sf"/>
</dbReference>
<dbReference type="InterPro" id="IPR036736">
    <property type="entry name" value="ACP-like_sf"/>
</dbReference>
<proteinExistence type="predicted"/>
<feature type="domain" description="Carrier" evidence="4">
    <location>
        <begin position="1924"/>
        <end position="2000"/>
    </location>
</feature>
<dbReference type="Pfam" id="PF00550">
    <property type="entry name" value="PP-binding"/>
    <property type="match status" value="2"/>
</dbReference>
<dbReference type="SUPFAM" id="SSF52777">
    <property type="entry name" value="CoA-dependent acyltransferases"/>
    <property type="match status" value="5"/>
</dbReference>
<accession>A0AAD8PIZ4</accession>
<dbReference type="InterPro" id="IPR006162">
    <property type="entry name" value="Ppantetheine_attach_site"/>
</dbReference>
<dbReference type="SUPFAM" id="SSF47336">
    <property type="entry name" value="ACP-like"/>
    <property type="match status" value="2"/>
</dbReference>
<dbReference type="PROSITE" id="PS00012">
    <property type="entry name" value="PHOSPHOPANTETHEINE"/>
    <property type="match status" value="1"/>
</dbReference>
<keyword evidence="1" id="KW-0596">Phosphopantetheine</keyword>
<comment type="caution">
    <text evidence="5">The sequence shown here is derived from an EMBL/GenBank/DDBJ whole genome shotgun (WGS) entry which is preliminary data.</text>
</comment>
<dbReference type="GO" id="GO:0044550">
    <property type="term" value="P:secondary metabolite biosynthetic process"/>
    <property type="evidence" value="ECO:0007669"/>
    <property type="project" value="TreeGrafter"/>
</dbReference>
<keyword evidence="3" id="KW-0436">Ligase</keyword>
<dbReference type="PROSITE" id="PS00455">
    <property type="entry name" value="AMP_BINDING"/>
    <property type="match status" value="2"/>
</dbReference>
<dbReference type="CDD" id="cd19542">
    <property type="entry name" value="CT_NRPS-like"/>
    <property type="match status" value="1"/>
</dbReference>
<gene>
    <name evidence="5" type="ORF">LY79DRAFT_530540</name>
</gene>
<dbReference type="Gene3D" id="3.30.559.30">
    <property type="entry name" value="Nonribosomal peptide synthetase, condensation domain"/>
    <property type="match status" value="3"/>
</dbReference>
<dbReference type="SUPFAM" id="SSF56801">
    <property type="entry name" value="Acetyl-CoA synthetase-like"/>
    <property type="match status" value="2"/>
</dbReference>
<protein>
    <recommendedName>
        <fullName evidence="4">Carrier domain-containing protein</fullName>
    </recommendedName>
</protein>
<dbReference type="GeneID" id="85440425"/>
<reference evidence="5" key="1">
    <citation type="submission" date="2021-06" db="EMBL/GenBank/DDBJ databases">
        <title>Comparative genomics, transcriptomics and evolutionary studies reveal genomic signatures of adaptation to plant cell wall in hemibiotrophic fungi.</title>
        <authorList>
            <consortium name="DOE Joint Genome Institute"/>
            <person name="Baroncelli R."/>
            <person name="Diaz J.F."/>
            <person name="Benocci T."/>
            <person name="Peng M."/>
            <person name="Battaglia E."/>
            <person name="Haridas S."/>
            <person name="Andreopoulos W."/>
            <person name="Labutti K."/>
            <person name="Pangilinan J."/>
            <person name="Floch G.L."/>
            <person name="Makela M.R."/>
            <person name="Henrissat B."/>
            <person name="Grigoriev I.V."/>
            <person name="Crouch J.A."/>
            <person name="De Vries R.P."/>
            <person name="Sukno S.A."/>
            <person name="Thon M.R."/>
        </authorList>
    </citation>
    <scope>NUCLEOTIDE SEQUENCE</scope>
    <source>
        <strain evidence="5">CBS 125086</strain>
    </source>
</reference>
<dbReference type="InterPro" id="IPR020845">
    <property type="entry name" value="AMP-binding_CS"/>
</dbReference>
<dbReference type="InterPro" id="IPR023213">
    <property type="entry name" value="CAT-like_dom_sf"/>
</dbReference>
<dbReference type="PROSITE" id="PS50075">
    <property type="entry name" value="CARRIER"/>
    <property type="match status" value="2"/>
</dbReference>
<evidence type="ECO:0000259" key="4">
    <source>
        <dbReference type="PROSITE" id="PS50075"/>
    </source>
</evidence>
<evidence type="ECO:0000256" key="1">
    <source>
        <dbReference type="ARBA" id="ARBA00022450"/>
    </source>
</evidence>
<dbReference type="InterPro" id="IPR009081">
    <property type="entry name" value="PP-bd_ACP"/>
</dbReference>
<dbReference type="PANTHER" id="PTHR45527:SF1">
    <property type="entry name" value="FATTY ACID SYNTHASE"/>
    <property type="match status" value="1"/>
</dbReference>
<dbReference type="FunFam" id="3.30.300.30:FF:000015">
    <property type="entry name" value="Nonribosomal peptide synthase SidD"/>
    <property type="match status" value="1"/>
</dbReference>
<dbReference type="Gene3D" id="3.30.300.30">
    <property type="match status" value="2"/>
</dbReference>
<dbReference type="Pfam" id="PF00501">
    <property type="entry name" value="AMP-binding"/>
    <property type="match status" value="2"/>
</dbReference>
<dbReference type="PANTHER" id="PTHR45527">
    <property type="entry name" value="NONRIBOSOMAL PEPTIDE SYNTHETASE"/>
    <property type="match status" value="1"/>
</dbReference>
<dbReference type="Gene3D" id="2.30.38.10">
    <property type="entry name" value="Luciferase, Domain 3"/>
    <property type="match status" value="1"/>
</dbReference>